<evidence type="ECO:0008006" key="3">
    <source>
        <dbReference type="Google" id="ProtNLM"/>
    </source>
</evidence>
<reference evidence="1 2" key="1">
    <citation type="submission" date="2012-06" db="EMBL/GenBank/DDBJ databases">
        <title>Draft Genome Sequence of Lactobacillus hominis Strain CRBIP 24.179T, isolated from human intestine.</title>
        <authorList>
            <person name="Cousin S."/>
            <person name="Ma L."/>
            <person name="Bizet C."/>
            <person name="Loux V."/>
            <person name="Bouchier C."/>
            <person name="Clermont D."/>
            <person name="Creno S."/>
        </authorList>
    </citation>
    <scope>NUCLEOTIDE SEQUENCE [LARGE SCALE GENOMIC DNA]</scope>
    <source>
        <strain evidence="2">CRBIP 24.179T</strain>
    </source>
</reference>
<dbReference type="InterPro" id="IPR015231">
    <property type="entry name" value="DUF1934"/>
</dbReference>
<sequence>MENIKIKLTSKITQEDQSATFSRTGFGTIEQLDNGFRVNYQEENKNGNVPVKLLIKPKELVMQRGKIEDNDYTMMKFEPGEKKNCRIIAHSKIMDLTSVTNKLDFSGEIGENMQLNVEYDLFSGLYLVGNYAIKIDFYH</sequence>
<dbReference type="OrthoDB" id="2315244at2"/>
<dbReference type="eggNOG" id="ENOG5030A35">
    <property type="taxonomic scope" value="Bacteria"/>
</dbReference>
<dbReference type="Proteomes" id="UP000009320">
    <property type="component" value="Unassembled WGS sequence"/>
</dbReference>
<dbReference type="SUPFAM" id="SSF50814">
    <property type="entry name" value="Lipocalins"/>
    <property type="match status" value="1"/>
</dbReference>
<dbReference type="Pfam" id="PF09148">
    <property type="entry name" value="DUF1934"/>
    <property type="match status" value="1"/>
</dbReference>
<evidence type="ECO:0000313" key="2">
    <source>
        <dbReference type="Proteomes" id="UP000009320"/>
    </source>
</evidence>
<protein>
    <recommendedName>
        <fullName evidence="3">DUF1934 domain-containing protein</fullName>
    </recommendedName>
</protein>
<organism evidence="1 2">
    <name type="scientific">Lactobacillus hominis DSM 23910 = CRBIP 24.179</name>
    <dbReference type="NCBI Taxonomy" id="1423758"/>
    <lineage>
        <taxon>Bacteria</taxon>
        <taxon>Bacillati</taxon>
        <taxon>Bacillota</taxon>
        <taxon>Bacilli</taxon>
        <taxon>Lactobacillales</taxon>
        <taxon>Lactobacillaceae</taxon>
        <taxon>Lactobacillus</taxon>
    </lineage>
</organism>
<gene>
    <name evidence="1" type="ORF">BN55_07040</name>
</gene>
<evidence type="ECO:0000313" key="1">
    <source>
        <dbReference type="EMBL" id="CCI81308.1"/>
    </source>
</evidence>
<dbReference type="RefSeq" id="WP_008470011.1">
    <property type="nucleotide sequence ID" value="NZ_AYZP01000003.1"/>
</dbReference>
<accession>I7IVE6</accession>
<proteinExistence type="predicted"/>
<dbReference type="Gene3D" id="2.40.128.20">
    <property type="match status" value="1"/>
</dbReference>
<keyword evidence="2" id="KW-1185">Reference proteome</keyword>
<dbReference type="InterPro" id="IPR012674">
    <property type="entry name" value="Calycin"/>
</dbReference>
<name>I7IVE6_9LACO</name>
<dbReference type="AlphaFoldDB" id="I7IVE6"/>
<dbReference type="GeneID" id="82846583"/>
<dbReference type="PATRIC" id="fig|1423758.3.peg.1274"/>
<comment type="caution">
    <text evidence="1">The sequence shown here is derived from an EMBL/GenBank/DDBJ whole genome shotgun (WGS) entry which is preliminary data.</text>
</comment>
<dbReference type="STRING" id="1423758.FC41_GL001261"/>
<dbReference type="EMBL" id="CAKE01000002">
    <property type="protein sequence ID" value="CCI81308.1"/>
    <property type="molecule type" value="Genomic_DNA"/>
</dbReference>